<reference evidence="1" key="1">
    <citation type="submission" date="2021-05" db="UniProtKB">
        <authorList>
            <consortium name="EnsemblPlants"/>
        </authorList>
    </citation>
    <scope>IDENTIFICATION</scope>
    <source>
        <strain evidence="1">subsp. malaccensis</strain>
    </source>
</reference>
<dbReference type="Gramene" id="Ma11_t22130.1">
    <property type="protein sequence ID" value="Ma11_p22130.1"/>
    <property type="gene ID" value="Ma11_g22130"/>
</dbReference>
<dbReference type="Proteomes" id="UP000012960">
    <property type="component" value="Unplaced"/>
</dbReference>
<evidence type="ECO:0000313" key="2">
    <source>
        <dbReference type="Proteomes" id="UP000012960"/>
    </source>
</evidence>
<proteinExistence type="predicted"/>
<sequence>MCSCSQCQVINLICIYLIQLASTMF</sequence>
<dbReference type="EnsemblPlants" id="Ma11_t22130.1">
    <property type="protein sequence ID" value="Ma11_p22130.1"/>
    <property type="gene ID" value="Ma11_g22130"/>
</dbReference>
<evidence type="ECO:0000313" key="1">
    <source>
        <dbReference type="EnsemblPlants" id="Ma11_p22130.1"/>
    </source>
</evidence>
<name>A0A804LAL7_MUSAM</name>
<dbReference type="InParanoid" id="A0A804LAL7"/>
<protein>
    <submittedName>
        <fullName evidence="1">Uncharacterized protein</fullName>
    </submittedName>
</protein>
<keyword evidence="2" id="KW-1185">Reference proteome</keyword>
<dbReference type="AlphaFoldDB" id="A0A804LAL7"/>
<organism evidence="1 2">
    <name type="scientific">Musa acuminata subsp. malaccensis</name>
    <name type="common">Wild banana</name>
    <name type="synonym">Musa malaccensis</name>
    <dbReference type="NCBI Taxonomy" id="214687"/>
    <lineage>
        <taxon>Eukaryota</taxon>
        <taxon>Viridiplantae</taxon>
        <taxon>Streptophyta</taxon>
        <taxon>Embryophyta</taxon>
        <taxon>Tracheophyta</taxon>
        <taxon>Spermatophyta</taxon>
        <taxon>Magnoliopsida</taxon>
        <taxon>Liliopsida</taxon>
        <taxon>Zingiberales</taxon>
        <taxon>Musaceae</taxon>
        <taxon>Musa</taxon>
    </lineage>
</organism>
<accession>A0A804LAL7</accession>